<dbReference type="InterPro" id="IPR028081">
    <property type="entry name" value="Leu-bd"/>
</dbReference>
<dbReference type="InterPro" id="IPR000709">
    <property type="entry name" value="Leu_Ile_Val-bd"/>
</dbReference>
<gene>
    <name evidence="6" type="ORF">O4H49_04195</name>
</gene>
<dbReference type="Proteomes" id="UP001069802">
    <property type="component" value="Unassembled WGS sequence"/>
</dbReference>
<dbReference type="PRINTS" id="PR00337">
    <property type="entry name" value="LEUILEVALBP"/>
</dbReference>
<keyword evidence="3" id="KW-0732">Signal</keyword>
<evidence type="ECO:0000313" key="7">
    <source>
        <dbReference type="Proteomes" id="UP001069802"/>
    </source>
</evidence>
<evidence type="ECO:0000256" key="1">
    <source>
        <dbReference type="ARBA" id="ARBA00010062"/>
    </source>
</evidence>
<proteinExistence type="inferred from homology"/>
<organism evidence="6 7">
    <name type="scientific">Kiloniella laminariae</name>
    <dbReference type="NCBI Taxonomy" id="454162"/>
    <lineage>
        <taxon>Bacteria</taxon>
        <taxon>Pseudomonadati</taxon>
        <taxon>Pseudomonadota</taxon>
        <taxon>Alphaproteobacteria</taxon>
        <taxon>Rhodospirillales</taxon>
        <taxon>Kiloniellaceae</taxon>
        <taxon>Kiloniella</taxon>
    </lineage>
</organism>
<dbReference type="EMBL" id="JAPWGY010000001">
    <property type="protein sequence ID" value="MCZ4279966.1"/>
    <property type="molecule type" value="Genomic_DNA"/>
</dbReference>
<evidence type="ECO:0000256" key="2">
    <source>
        <dbReference type="ARBA" id="ARBA00022448"/>
    </source>
</evidence>
<evidence type="ECO:0000259" key="5">
    <source>
        <dbReference type="Pfam" id="PF13458"/>
    </source>
</evidence>
<feature type="domain" description="Leucine-binding protein" evidence="5">
    <location>
        <begin position="46"/>
        <end position="424"/>
    </location>
</feature>
<comment type="similarity">
    <text evidence="1">Belongs to the leucine-binding protein family.</text>
</comment>
<comment type="caution">
    <text evidence="6">The sequence shown here is derived from an EMBL/GenBank/DDBJ whole genome shotgun (WGS) entry which is preliminary data.</text>
</comment>
<protein>
    <submittedName>
        <fullName evidence="6">ABC transporter substrate-binding protein</fullName>
    </submittedName>
</protein>
<keyword evidence="4" id="KW-0029">Amino-acid transport</keyword>
<dbReference type="PANTHER" id="PTHR47235:SF1">
    <property type="entry name" value="BLR6548 PROTEIN"/>
    <property type="match status" value="1"/>
</dbReference>
<evidence type="ECO:0000256" key="4">
    <source>
        <dbReference type="ARBA" id="ARBA00022970"/>
    </source>
</evidence>
<reference evidence="6" key="1">
    <citation type="submission" date="2022-12" db="EMBL/GenBank/DDBJ databases">
        <title>Bacterial isolates from different developmental stages of Nematostella vectensis.</title>
        <authorList>
            <person name="Fraune S."/>
        </authorList>
    </citation>
    <scope>NUCLEOTIDE SEQUENCE</scope>
    <source>
        <strain evidence="6">G21630-S1</strain>
    </source>
</reference>
<dbReference type="InterPro" id="IPR028082">
    <property type="entry name" value="Peripla_BP_I"/>
</dbReference>
<dbReference type="SUPFAM" id="SSF53822">
    <property type="entry name" value="Periplasmic binding protein-like I"/>
    <property type="match status" value="1"/>
</dbReference>
<sequence>MTRPAKQYILRMIPEAQLIASLCTVVFFLLLHGVAISAEAISPEGEIKLGMSTALSGPAADLGQNMYLGVRIGLAEQNEKGGIQGKKLRLVALDDGYEPVRTVPNIHGLISEEKVLAIIGNVGTPTAIAALPIVNDAKVLFFAPFTGAGGLRRTPPDRYVINYRASYAQETSAMVEALIEHGGVKPEEVAFFTQWDSYGDAGYVGGIAALMQHGLSSPSAITHARYERNTLAVENALADILLANPRPKAVIIVGAYAPSARFIHLARDAGIKALFLNVSFVGSGSLARELTEEPMAIHEYMQEGEKASLLTTFDIKHDDSVDYSRGVIVTQVVPHPKDLLVPVVRAYHKALAEHAPGIPESFGSLEGYIAARIFIKALESLKEEPTRDNIVDALEKLGRFDIGTGHTLYFDPQQHQASHEIWPTVFVDGEFVPFDWSQISSFLPR</sequence>
<dbReference type="Pfam" id="PF13458">
    <property type="entry name" value="Peripla_BP_6"/>
    <property type="match status" value="1"/>
</dbReference>
<keyword evidence="2" id="KW-0813">Transport</keyword>
<accession>A0ABT4LFT4</accession>
<dbReference type="PANTHER" id="PTHR47235">
    <property type="entry name" value="BLR6548 PROTEIN"/>
    <property type="match status" value="1"/>
</dbReference>
<evidence type="ECO:0000256" key="3">
    <source>
        <dbReference type="ARBA" id="ARBA00022729"/>
    </source>
</evidence>
<dbReference type="CDD" id="cd19978">
    <property type="entry name" value="PBP1_ABC_ligand_binding-like"/>
    <property type="match status" value="1"/>
</dbReference>
<dbReference type="RefSeq" id="WP_269422161.1">
    <property type="nucleotide sequence ID" value="NZ_JAPWGY010000001.1"/>
</dbReference>
<evidence type="ECO:0000313" key="6">
    <source>
        <dbReference type="EMBL" id="MCZ4279966.1"/>
    </source>
</evidence>
<name>A0ABT4LFT4_9PROT</name>
<dbReference type="Gene3D" id="3.40.50.2300">
    <property type="match status" value="2"/>
</dbReference>
<keyword evidence="7" id="KW-1185">Reference proteome</keyword>